<proteinExistence type="predicted"/>
<gene>
    <name evidence="1" type="ORF">ACCO45_012475</name>
</gene>
<evidence type="ECO:0000313" key="1">
    <source>
        <dbReference type="EMBL" id="KAL3952532.1"/>
    </source>
</evidence>
<sequence>MDAGSSNPLPASSGFAAVFETGGTSVLQLHLKLRPNDDLTVLAILKSATRFFRFTAGANPRSGPLLFRRDSYTYTRNPFAWPGRQMPDQTCDSLRLHLTANVTDTMLKLCLEWPE</sequence>
<protein>
    <submittedName>
        <fullName evidence="1">Uncharacterized protein</fullName>
    </submittedName>
</protein>
<accession>A0ACC4D9Q4</accession>
<evidence type="ECO:0000313" key="2">
    <source>
        <dbReference type="Proteomes" id="UP001638806"/>
    </source>
</evidence>
<dbReference type="Proteomes" id="UP001638806">
    <property type="component" value="Unassembled WGS sequence"/>
</dbReference>
<name>A0ACC4D9Q4_PURLI</name>
<reference evidence="1" key="1">
    <citation type="submission" date="2024-12" db="EMBL/GenBank/DDBJ databases">
        <title>Comparative genomics and development of molecular markers within Purpureocillium lilacinum and among Purpureocillium species.</title>
        <authorList>
            <person name="Yeh Z.-Y."/>
            <person name="Ni N.-T."/>
            <person name="Lo P.-H."/>
            <person name="Mushyakhwo K."/>
            <person name="Lin C.-F."/>
            <person name="Nai Y.-S."/>
        </authorList>
    </citation>
    <scope>NUCLEOTIDE SEQUENCE</scope>
    <source>
        <strain evidence="1">NCHU-NPUST-175</strain>
    </source>
</reference>
<organism evidence="1 2">
    <name type="scientific">Purpureocillium lilacinum</name>
    <name type="common">Paecilomyces lilacinus</name>
    <dbReference type="NCBI Taxonomy" id="33203"/>
    <lineage>
        <taxon>Eukaryota</taxon>
        <taxon>Fungi</taxon>
        <taxon>Dikarya</taxon>
        <taxon>Ascomycota</taxon>
        <taxon>Pezizomycotina</taxon>
        <taxon>Sordariomycetes</taxon>
        <taxon>Hypocreomycetidae</taxon>
        <taxon>Hypocreales</taxon>
        <taxon>Ophiocordycipitaceae</taxon>
        <taxon>Purpureocillium</taxon>
    </lineage>
</organism>
<dbReference type="EMBL" id="JBGNUJ010000012">
    <property type="protein sequence ID" value="KAL3952532.1"/>
    <property type="molecule type" value="Genomic_DNA"/>
</dbReference>
<comment type="caution">
    <text evidence="1">The sequence shown here is derived from an EMBL/GenBank/DDBJ whole genome shotgun (WGS) entry which is preliminary data.</text>
</comment>
<keyword evidence="2" id="KW-1185">Reference proteome</keyword>